<evidence type="ECO:0000313" key="2">
    <source>
        <dbReference type="EMBL" id="KAG6944181.1"/>
    </source>
</evidence>
<dbReference type="Proteomes" id="UP000709295">
    <property type="component" value="Unassembled WGS sequence"/>
</dbReference>
<accession>A0A8J5I6X0</accession>
<protein>
    <submittedName>
        <fullName evidence="2">Uncharacterized protein</fullName>
    </submittedName>
</protein>
<sequence>MRKYFARSLTFAPRRSSSQALHQHSGRQDCCDDFKSSGRKSTAGASRGAKGLRVGVIKLQSADGVSLLDVRDLFDALIEQHPSLSDYLSADAAIVHDQEFESACFSVLMGESDRLRAGQRVLLRPFET</sequence>
<feature type="non-terminal residue" evidence="2">
    <location>
        <position position="128"/>
    </location>
</feature>
<name>A0A8J5I6X0_9STRA</name>
<feature type="region of interest" description="Disordered" evidence="1">
    <location>
        <begin position="16"/>
        <end position="49"/>
    </location>
</feature>
<organism evidence="2 3">
    <name type="scientific">Phytophthora aleatoria</name>
    <dbReference type="NCBI Taxonomy" id="2496075"/>
    <lineage>
        <taxon>Eukaryota</taxon>
        <taxon>Sar</taxon>
        <taxon>Stramenopiles</taxon>
        <taxon>Oomycota</taxon>
        <taxon>Peronosporomycetes</taxon>
        <taxon>Peronosporales</taxon>
        <taxon>Peronosporaceae</taxon>
        <taxon>Phytophthora</taxon>
    </lineage>
</organism>
<dbReference type="PANTHER" id="PTHR40866:SF1">
    <property type="entry name" value="BED-TYPE DOMAIN-CONTAINING PROTEIN"/>
    <property type="match status" value="1"/>
</dbReference>
<gene>
    <name evidence="2" type="ORF">JG688_00017219</name>
</gene>
<feature type="compositionally biased region" description="Basic and acidic residues" evidence="1">
    <location>
        <begin position="26"/>
        <end position="36"/>
    </location>
</feature>
<reference evidence="2" key="1">
    <citation type="submission" date="2021-01" db="EMBL/GenBank/DDBJ databases">
        <title>Phytophthora aleatoria, a newly-described species from Pinus radiata is distinct from Phytophthora cactorum isolates based on comparative genomics.</title>
        <authorList>
            <person name="Mcdougal R."/>
            <person name="Panda P."/>
            <person name="Williams N."/>
            <person name="Studholme D.J."/>
        </authorList>
    </citation>
    <scope>NUCLEOTIDE SEQUENCE</scope>
    <source>
        <strain evidence="2">NZFS 4037</strain>
    </source>
</reference>
<proteinExistence type="predicted"/>
<evidence type="ECO:0000256" key="1">
    <source>
        <dbReference type="SAM" id="MobiDB-lite"/>
    </source>
</evidence>
<dbReference type="AlphaFoldDB" id="A0A8J5I6X0"/>
<comment type="caution">
    <text evidence="2">The sequence shown here is derived from an EMBL/GenBank/DDBJ whole genome shotgun (WGS) entry which is preliminary data.</text>
</comment>
<dbReference type="EMBL" id="JAENGY010002447">
    <property type="protein sequence ID" value="KAG6944181.1"/>
    <property type="molecule type" value="Genomic_DNA"/>
</dbReference>
<keyword evidence="3" id="KW-1185">Reference proteome</keyword>
<evidence type="ECO:0000313" key="3">
    <source>
        <dbReference type="Proteomes" id="UP000709295"/>
    </source>
</evidence>
<dbReference type="PANTHER" id="PTHR40866">
    <property type="entry name" value="BED-TYPE DOMAIN-CONTAINING PROTEIN"/>
    <property type="match status" value="1"/>
</dbReference>